<protein>
    <submittedName>
        <fullName evidence="2">SGNH/GDSL hydrolase family protein</fullName>
    </submittedName>
</protein>
<proteinExistence type="predicted"/>
<organism evidence="2 3">
    <name type="scientific">Faecalibacterium wellingii</name>
    <dbReference type="NCBI Taxonomy" id="2929491"/>
    <lineage>
        <taxon>Bacteria</taxon>
        <taxon>Bacillati</taxon>
        <taxon>Bacillota</taxon>
        <taxon>Clostridia</taxon>
        <taxon>Eubacteriales</taxon>
        <taxon>Oscillospiraceae</taxon>
        <taxon>Faecalibacterium</taxon>
    </lineage>
</organism>
<dbReference type="InterPro" id="IPR013830">
    <property type="entry name" value="SGNH_hydro"/>
</dbReference>
<dbReference type="Proteomes" id="UP001373196">
    <property type="component" value="Unassembled WGS sequence"/>
</dbReference>
<name>A0AB35Y3P6_9FIRM</name>
<comment type="caution">
    <text evidence="2">The sequence shown here is derived from an EMBL/GenBank/DDBJ whole genome shotgun (WGS) entry which is preliminary data.</text>
</comment>
<feature type="domain" description="SGNH hydrolase-type esterase" evidence="1">
    <location>
        <begin position="6"/>
        <end position="194"/>
    </location>
</feature>
<dbReference type="GO" id="GO:0016787">
    <property type="term" value="F:hydrolase activity"/>
    <property type="evidence" value="ECO:0007669"/>
    <property type="project" value="UniProtKB-KW"/>
</dbReference>
<dbReference type="RefSeq" id="WP_339395430.1">
    <property type="nucleotide sequence ID" value="NZ_JBBFGL010000006.1"/>
</dbReference>
<dbReference type="CDD" id="cd01839">
    <property type="entry name" value="SGNH_arylesterase_like"/>
    <property type="match status" value="1"/>
</dbReference>
<reference evidence="2" key="1">
    <citation type="submission" date="2024-03" db="EMBL/GenBank/DDBJ databases">
        <authorList>
            <person name="Plomp N."/>
            <person name="Harmsen H.J."/>
        </authorList>
    </citation>
    <scope>NUCLEOTIDE SEQUENCE</scope>
    <source>
        <strain evidence="2">HTF-128</strain>
    </source>
</reference>
<dbReference type="AlphaFoldDB" id="A0AB35Y3P6"/>
<dbReference type="InterPro" id="IPR036514">
    <property type="entry name" value="SGNH_hydro_sf"/>
</dbReference>
<keyword evidence="2" id="KW-0378">Hydrolase</keyword>
<gene>
    <name evidence="2" type="ORF">WF834_07465</name>
</gene>
<evidence type="ECO:0000313" key="2">
    <source>
        <dbReference type="EMBL" id="MEJ5196016.1"/>
    </source>
</evidence>
<dbReference type="EMBL" id="JBBFGL010000006">
    <property type="protein sequence ID" value="MEJ5196016.1"/>
    <property type="molecule type" value="Genomic_DNA"/>
</dbReference>
<sequence>MKNILCYGDSNTFGFTLHGGRHPYDVRWTGRLQLALGPAYRVIEEGCGGRTTVFEDPIDLGRNGRTSLPVCLASHNPLDLVILMLGTNDMKHYFQNNAWSIGQGVAQLLHLIQTYPYAPNYSAPKVLVVSPIHIGPDVAHSPFGSFQPEAIEISKGLAAEIRRAAEQAGCAFFDAAAVAGPCDEDSIHMDAANHAALARALEPLVHQLLD</sequence>
<dbReference type="Pfam" id="PF13472">
    <property type="entry name" value="Lipase_GDSL_2"/>
    <property type="match status" value="1"/>
</dbReference>
<accession>A0AB35Y3P6</accession>
<evidence type="ECO:0000259" key="1">
    <source>
        <dbReference type="Pfam" id="PF13472"/>
    </source>
</evidence>
<dbReference type="SUPFAM" id="SSF52266">
    <property type="entry name" value="SGNH hydrolase"/>
    <property type="match status" value="1"/>
</dbReference>
<dbReference type="Gene3D" id="3.40.50.1110">
    <property type="entry name" value="SGNH hydrolase"/>
    <property type="match status" value="1"/>
</dbReference>
<evidence type="ECO:0000313" key="3">
    <source>
        <dbReference type="Proteomes" id="UP001373196"/>
    </source>
</evidence>